<comment type="caution">
    <text evidence="2">The sequence shown here is derived from an EMBL/GenBank/DDBJ whole genome shotgun (WGS) entry which is preliminary data.</text>
</comment>
<gene>
    <name evidence="2" type="ORF">F7R91_39825</name>
</gene>
<dbReference type="Proteomes" id="UP000442707">
    <property type="component" value="Unassembled WGS sequence"/>
</dbReference>
<evidence type="ECO:0000313" key="2">
    <source>
        <dbReference type="EMBL" id="KAB1139493.1"/>
    </source>
</evidence>
<feature type="compositionally biased region" description="Basic and acidic residues" evidence="1">
    <location>
        <begin position="122"/>
        <end position="132"/>
    </location>
</feature>
<organism evidence="2 3">
    <name type="scientific">Streptomyces luteolifulvus</name>
    <dbReference type="NCBI Taxonomy" id="2615112"/>
    <lineage>
        <taxon>Bacteria</taxon>
        <taxon>Bacillati</taxon>
        <taxon>Actinomycetota</taxon>
        <taxon>Actinomycetes</taxon>
        <taxon>Kitasatosporales</taxon>
        <taxon>Streptomycetaceae</taxon>
        <taxon>Streptomyces</taxon>
    </lineage>
</organism>
<evidence type="ECO:0000313" key="3">
    <source>
        <dbReference type="Proteomes" id="UP000442707"/>
    </source>
</evidence>
<keyword evidence="3" id="KW-1185">Reference proteome</keyword>
<name>A0A6H9UPW5_9ACTN</name>
<sequence>MTDRFDSESPNIVEVVIREDGDGRPDVEALQRDLDRLGVRARVYQGDPSCPVVSRQAAGGDLGPDTGGYGALDVLSVSGVVDGEQVVRINPEKIPGGYHLQIVFPVLGGDERRDDGAVAFGLEKDPVPDRAHMPAPGARLEDYALDEDGQTRWRPPTQA</sequence>
<evidence type="ECO:0000256" key="1">
    <source>
        <dbReference type="SAM" id="MobiDB-lite"/>
    </source>
</evidence>
<feature type="region of interest" description="Disordered" evidence="1">
    <location>
        <begin position="122"/>
        <end position="159"/>
    </location>
</feature>
<accession>A0A6H9UPW5</accession>
<dbReference type="AlphaFoldDB" id="A0A6H9UPW5"/>
<dbReference type="EMBL" id="VZRB01000060">
    <property type="protein sequence ID" value="KAB1139493.1"/>
    <property type="molecule type" value="Genomic_DNA"/>
</dbReference>
<proteinExistence type="predicted"/>
<dbReference type="RefSeq" id="WP_150958508.1">
    <property type="nucleotide sequence ID" value="NZ_VZRB01000060.1"/>
</dbReference>
<reference evidence="2 3" key="1">
    <citation type="submission" date="2019-09" db="EMBL/GenBank/DDBJ databases">
        <title>Screening of Novel Bioactive Compounds from Soil-Associated.</title>
        <authorList>
            <person name="Zhao S."/>
        </authorList>
    </citation>
    <scope>NUCLEOTIDE SEQUENCE [LARGE SCALE GENOMIC DNA]</scope>
    <source>
        <strain evidence="2 3">HIT-DPA4</strain>
    </source>
</reference>
<protein>
    <submittedName>
        <fullName evidence="2">Uncharacterized protein</fullName>
    </submittedName>
</protein>